<dbReference type="Proteomes" id="UP000783686">
    <property type="component" value="Unassembled WGS sequence"/>
</dbReference>
<reference evidence="2" key="1">
    <citation type="submission" date="2020-09" db="EMBL/GenBank/DDBJ databases">
        <authorList>
            <person name="Kikuchi T."/>
        </authorList>
    </citation>
    <scope>NUCLEOTIDE SEQUENCE</scope>
    <source>
        <strain evidence="2">SH1</strain>
    </source>
</reference>
<gene>
    <name evidence="2" type="ORF">BOKJ2_LOCUS11977</name>
</gene>
<keyword evidence="3" id="KW-1185">Reference proteome</keyword>
<sequence>MQKLSFLLLISTLAFALSQESAFDGKHGMGSFGGMGQFGGGNGQFGKGMFARFSQGGAGGQFGNGQGLAMFKQKMLVFKTRPEYARLSGNAKQALEEVMMVLNSPSGTPMQTVTRMKAIGQRNPAAAQELKQAVYQSYQNGGPLKRGFRL</sequence>
<evidence type="ECO:0000256" key="1">
    <source>
        <dbReference type="SAM" id="SignalP"/>
    </source>
</evidence>
<dbReference type="AlphaFoldDB" id="A0A811LA76"/>
<evidence type="ECO:0008006" key="4">
    <source>
        <dbReference type="Google" id="ProtNLM"/>
    </source>
</evidence>
<comment type="caution">
    <text evidence="2">The sequence shown here is derived from an EMBL/GenBank/DDBJ whole genome shotgun (WGS) entry which is preliminary data.</text>
</comment>
<name>A0A811LA76_9BILA</name>
<dbReference type="EMBL" id="CAJFDH010000005">
    <property type="protein sequence ID" value="CAD5226237.1"/>
    <property type="molecule type" value="Genomic_DNA"/>
</dbReference>
<evidence type="ECO:0000313" key="3">
    <source>
        <dbReference type="Proteomes" id="UP000614601"/>
    </source>
</evidence>
<feature type="signal peptide" evidence="1">
    <location>
        <begin position="1"/>
        <end position="18"/>
    </location>
</feature>
<dbReference type="EMBL" id="CAJFCW020000005">
    <property type="protein sequence ID" value="CAG9121937.1"/>
    <property type="molecule type" value="Genomic_DNA"/>
</dbReference>
<organism evidence="2 3">
    <name type="scientific">Bursaphelenchus okinawaensis</name>
    <dbReference type="NCBI Taxonomy" id="465554"/>
    <lineage>
        <taxon>Eukaryota</taxon>
        <taxon>Metazoa</taxon>
        <taxon>Ecdysozoa</taxon>
        <taxon>Nematoda</taxon>
        <taxon>Chromadorea</taxon>
        <taxon>Rhabditida</taxon>
        <taxon>Tylenchina</taxon>
        <taxon>Tylenchomorpha</taxon>
        <taxon>Aphelenchoidea</taxon>
        <taxon>Aphelenchoididae</taxon>
        <taxon>Bursaphelenchus</taxon>
    </lineage>
</organism>
<proteinExistence type="predicted"/>
<feature type="chain" id="PRO_5036221341" description="DUF148 domain-containing protein" evidence="1">
    <location>
        <begin position="19"/>
        <end position="150"/>
    </location>
</feature>
<accession>A0A811LA76</accession>
<evidence type="ECO:0000313" key="2">
    <source>
        <dbReference type="EMBL" id="CAD5226237.1"/>
    </source>
</evidence>
<dbReference type="Proteomes" id="UP000614601">
    <property type="component" value="Unassembled WGS sequence"/>
</dbReference>
<protein>
    <recommendedName>
        <fullName evidence="4">DUF148 domain-containing protein</fullName>
    </recommendedName>
</protein>
<keyword evidence="1" id="KW-0732">Signal</keyword>